<name>A0ABQ9E8K2_TEGGR</name>
<accession>A0ABQ9E8K2</accession>
<protein>
    <submittedName>
        <fullName evidence="1">Uncharacterized protein</fullName>
    </submittedName>
</protein>
<sequence length="161" mass="19014">MYTSAFNSNEDSDCFYDTLTNAILKCSDAQIAKSTFNPKTKPYWNNDVKMAHKNERNARKIWVTEGKPRGMQHDSYRNYKRFKNIFRKVQKAACDSYYDNMVKLIKLLTVISRQKPRNKGSCNELLFKDKCFHDPDEISNAFADYFKKYILQDLMILMMTV</sequence>
<gene>
    <name evidence="1" type="ORF">KUTeg_023698</name>
</gene>
<organism evidence="1 2">
    <name type="scientific">Tegillarca granosa</name>
    <name type="common">Malaysian cockle</name>
    <name type="synonym">Anadara granosa</name>
    <dbReference type="NCBI Taxonomy" id="220873"/>
    <lineage>
        <taxon>Eukaryota</taxon>
        <taxon>Metazoa</taxon>
        <taxon>Spiralia</taxon>
        <taxon>Lophotrochozoa</taxon>
        <taxon>Mollusca</taxon>
        <taxon>Bivalvia</taxon>
        <taxon>Autobranchia</taxon>
        <taxon>Pteriomorphia</taxon>
        <taxon>Arcoida</taxon>
        <taxon>Arcoidea</taxon>
        <taxon>Arcidae</taxon>
        <taxon>Tegillarca</taxon>
    </lineage>
</organism>
<keyword evidence="2" id="KW-1185">Reference proteome</keyword>
<reference evidence="1 2" key="1">
    <citation type="submission" date="2022-12" db="EMBL/GenBank/DDBJ databases">
        <title>Chromosome-level genome of Tegillarca granosa.</title>
        <authorList>
            <person name="Kim J."/>
        </authorList>
    </citation>
    <scope>NUCLEOTIDE SEQUENCE [LARGE SCALE GENOMIC DNA]</scope>
    <source>
        <strain evidence="1">Teg-2019</strain>
        <tissue evidence="1">Adductor muscle</tissue>
    </source>
</reference>
<proteinExistence type="predicted"/>
<evidence type="ECO:0000313" key="2">
    <source>
        <dbReference type="Proteomes" id="UP001217089"/>
    </source>
</evidence>
<evidence type="ECO:0000313" key="1">
    <source>
        <dbReference type="EMBL" id="KAJ8299638.1"/>
    </source>
</evidence>
<dbReference type="Proteomes" id="UP001217089">
    <property type="component" value="Unassembled WGS sequence"/>
</dbReference>
<dbReference type="EMBL" id="JARBDR010000921">
    <property type="protein sequence ID" value="KAJ8299638.1"/>
    <property type="molecule type" value="Genomic_DNA"/>
</dbReference>
<comment type="caution">
    <text evidence="1">The sequence shown here is derived from an EMBL/GenBank/DDBJ whole genome shotgun (WGS) entry which is preliminary data.</text>
</comment>